<reference evidence="4" key="1">
    <citation type="journal article" date="2022" name="Int. J. Mol. Sci.">
        <title>Draft Genome of Tanacetum Coccineum: Genomic Comparison of Closely Related Tanacetum-Family Plants.</title>
        <authorList>
            <person name="Yamashiro T."/>
            <person name="Shiraishi A."/>
            <person name="Nakayama K."/>
            <person name="Satake H."/>
        </authorList>
    </citation>
    <scope>NUCLEOTIDE SEQUENCE</scope>
</reference>
<feature type="region of interest" description="Disordered" evidence="1">
    <location>
        <begin position="329"/>
        <end position="350"/>
    </location>
</feature>
<reference evidence="4" key="2">
    <citation type="submission" date="2022-01" db="EMBL/GenBank/DDBJ databases">
        <authorList>
            <person name="Yamashiro T."/>
            <person name="Shiraishi A."/>
            <person name="Satake H."/>
            <person name="Nakayama K."/>
        </authorList>
    </citation>
    <scope>NUCLEOTIDE SEQUENCE</scope>
</reference>
<dbReference type="PANTHER" id="PTHR42648">
    <property type="entry name" value="TRANSPOSASE, PUTATIVE-RELATED"/>
    <property type="match status" value="1"/>
</dbReference>
<protein>
    <submittedName>
        <fullName evidence="4">Retrovirus-related pol polyprotein from transposon TNT 1-94</fullName>
    </submittedName>
</protein>
<dbReference type="Proteomes" id="UP001151760">
    <property type="component" value="Unassembled WGS sequence"/>
</dbReference>
<evidence type="ECO:0000313" key="5">
    <source>
        <dbReference type="Proteomes" id="UP001151760"/>
    </source>
</evidence>
<dbReference type="SUPFAM" id="SSF53098">
    <property type="entry name" value="Ribonuclease H-like"/>
    <property type="match status" value="1"/>
</dbReference>
<dbReference type="InterPro" id="IPR001584">
    <property type="entry name" value="Integrase_cat-core"/>
</dbReference>
<dbReference type="InterPro" id="IPR036397">
    <property type="entry name" value="RNaseH_sf"/>
</dbReference>
<feature type="domain" description="Integrase catalytic" evidence="2">
    <location>
        <begin position="489"/>
        <end position="558"/>
    </location>
</feature>
<evidence type="ECO:0000313" key="4">
    <source>
        <dbReference type="EMBL" id="GJT51007.1"/>
    </source>
</evidence>
<comment type="caution">
    <text evidence="4">The sequence shown here is derived from an EMBL/GenBank/DDBJ whole genome shotgun (WGS) entry which is preliminary data.</text>
</comment>
<dbReference type="Gene3D" id="3.30.420.10">
    <property type="entry name" value="Ribonuclease H-like superfamily/Ribonuclease H"/>
    <property type="match status" value="1"/>
</dbReference>
<sequence>MSLRLKDLPFRALAQRPCFLTQTFKDSDLDVKEYTRSNNEFLGDLKQEFNNRSLLTTQRRFYKWLGRVGVATKAIVKSNETCFGCESLSLVDEGTTTIKGFMAIAEDEPSMGKFDARSGQWVEITMNKVQRLISMNEGDEMKHVLDYTLVDLHYVENHMKNLLSNFNSLKYEMSSCKSELIDLKNIKVQNLTLQHEVTRLNIANKSLRDEVSDLKKVTKKWTSSKVTLDQLINEQIPGNIVHALGGKGRRKDTQSPKNVVIVKAKESPTENSLEYNSDNESLNKNHEPLPLLPKLLEAESTSISRSPIPVTSLTKTSKISDKTKHVTEKVKTVMKKTQPKSSSVPEKKLETSTEELHLTLMKEVKGLKDQTKPSNESLPLFLKHRVLNQARTNRREHLEQVVVKKTMSKIKSETPQATTSRKALIIPKFFKPRKYYGFNNHHSHKCEYYRGCDICGSIAHETSNCGKKAPPVSRKPRMQISNLRNPLKVDEYSRYTWVFCLKKKSEADECIISFIRKIENLNDVRVKELRCDNGTKVKNHTLEEFCDEKGISQKNSSPCTRKAVNTACNTQNKSVIVKRHRKTSYDVFRRRSHDVSYFHVFGCLVFIHNHRDHLEKFDEKTDNCFFLGYSLVSKAFGVYNIKRQELEETFHVTFNEANEVIRHFGTEADDINYNENMSFPEDKFSVLRNPLNNVTDVITQYHMYQLLILSQPTIALVSLIPSSLKLKLSDILKFITNNEVVPIRIPTPSPPDNNHVTLAPQENWSTEQHILLVNMLGDQMLRVLDALKEEGWVFAMQEELNQFERNKVSKNGRASNADVLLH</sequence>
<feature type="domain" description="Retroviral polymerase SH3-like" evidence="3">
    <location>
        <begin position="603"/>
        <end position="658"/>
    </location>
</feature>
<dbReference type="InterPro" id="IPR039537">
    <property type="entry name" value="Retrotran_Ty1/copia-like"/>
</dbReference>
<dbReference type="InterPro" id="IPR057670">
    <property type="entry name" value="SH3_retrovirus"/>
</dbReference>
<gene>
    <name evidence="4" type="ORF">Tco_0977164</name>
</gene>
<proteinExistence type="predicted"/>
<evidence type="ECO:0000256" key="1">
    <source>
        <dbReference type="SAM" id="MobiDB-lite"/>
    </source>
</evidence>
<accession>A0ABQ5EJT6</accession>
<dbReference type="PANTHER" id="PTHR42648:SF32">
    <property type="entry name" value="RIBONUCLEASE H-LIKE DOMAIN, GAG-PRE-INTEGRASE DOMAIN PROTEIN-RELATED"/>
    <property type="match status" value="1"/>
</dbReference>
<organism evidence="4 5">
    <name type="scientific">Tanacetum coccineum</name>
    <dbReference type="NCBI Taxonomy" id="301880"/>
    <lineage>
        <taxon>Eukaryota</taxon>
        <taxon>Viridiplantae</taxon>
        <taxon>Streptophyta</taxon>
        <taxon>Embryophyta</taxon>
        <taxon>Tracheophyta</taxon>
        <taxon>Spermatophyta</taxon>
        <taxon>Magnoliopsida</taxon>
        <taxon>eudicotyledons</taxon>
        <taxon>Gunneridae</taxon>
        <taxon>Pentapetalae</taxon>
        <taxon>asterids</taxon>
        <taxon>campanulids</taxon>
        <taxon>Asterales</taxon>
        <taxon>Asteraceae</taxon>
        <taxon>Asteroideae</taxon>
        <taxon>Anthemideae</taxon>
        <taxon>Anthemidinae</taxon>
        <taxon>Tanacetum</taxon>
    </lineage>
</organism>
<evidence type="ECO:0000259" key="3">
    <source>
        <dbReference type="Pfam" id="PF25597"/>
    </source>
</evidence>
<name>A0ABQ5EJT6_9ASTR</name>
<dbReference type="Pfam" id="PF00665">
    <property type="entry name" value="rve"/>
    <property type="match status" value="1"/>
</dbReference>
<keyword evidence="5" id="KW-1185">Reference proteome</keyword>
<dbReference type="EMBL" id="BQNB010016370">
    <property type="protein sequence ID" value="GJT51007.1"/>
    <property type="molecule type" value="Genomic_DNA"/>
</dbReference>
<dbReference type="Pfam" id="PF25597">
    <property type="entry name" value="SH3_retrovirus"/>
    <property type="match status" value="1"/>
</dbReference>
<evidence type="ECO:0000259" key="2">
    <source>
        <dbReference type="Pfam" id="PF00665"/>
    </source>
</evidence>
<dbReference type="InterPro" id="IPR012337">
    <property type="entry name" value="RNaseH-like_sf"/>
</dbReference>